<evidence type="ECO:0000256" key="1">
    <source>
        <dbReference type="SAM" id="MobiDB-lite"/>
    </source>
</evidence>
<feature type="region of interest" description="Disordered" evidence="1">
    <location>
        <begin position="37"/>
        <end position="64"/>
    </location>
</feature>
<protein>
    <submittedName>
        <fullName evidence="4">INO80 complex subunit B</fullName>
    </submittedName>
</protein>
<gene>
    <name evidence="4" type="primary">LOC139354866</name>
</gene>
<dbReference type="InterPro" id="IPR007529">
    <property type="entry name" value="Znf_HIT"/>
</dbReference>
<name>A0ABM4TYZ6_DROSZ</name>
<dbReference type="PANTHER" id="PTHR21561">
    <property type="entry name" value="INO80 COMPLEX SUBUNIT B"/>
    <property type="match status" value="1"/>
</dbReference>
<feature type="region of interest" description="Disordered" evidence="1">
    <location>
        <begin position="133"/>
        <end position="165"/>
    </location>
</feature>
<reference evidence="4" key="1">
    <citation type="submission" date="2025-08" db="UniProtKB">
        <authorList>
            <consortium name="RefSeq"/>
        </authorList>
    </citation>
    <scope>IDENTIFICATION</scope>
</reference>
<dbReference type="Pfam" id="PF04438">
    <property type="entry name" value="zf-HIT"/>
    <property type="match status" value="1"/>
</dbReference>
<dbReference type="PANTHER" id="PTHR21561:SF12">
    <property type="entry name" value="INO80 COMPLEX SUBUNIT B"/>
    <property type="match status" value="1"/>
</dbReference>
<accession>A0ABM4TYZ6</accession>
<evidence type="ECO:0000313" key="3">
    <source>
        <dbReference type="Proteomes" id="UP001652628"/>
    </source>
</evidence>
<organism evidence="3 4">
    <name type="scientific">Drosophila suzukii</name>
    <name type="common">Spotted-wing drosophila fruit fly</name>
    <dbReference type="NCBI Taxonomy" id="28584"/>
    <lineage>
        <taxon>Eukaryota</taxon>
        <taxon>Metazoa</taxon>
        <taxon>Ecdysozoa</taxon>
        <taxon>Arthropoda</taxon>
        <taxon>Hexapoda</taxon>
        <taxon>Insecta</taxon>
        <taxon>Pterygota</taxon>
        <taxon>Neoptera</taxon>
        <taxon>Endopterygota</taxon>
        <taxon>Diptera</taxon>
        <taxon>Brachycera</taxon>
        <taxon>Muscomorpha</taxon>
        <taxon>Ephydroidea</taxon>
        <taxon>Drosophilidae</taxon>
        <taxon>Drosophila</taxon>
        <taxon>Sophophora</taxon>
    </lineage>
</organism>
<dbReference type="InterPro" id="IPR029523">
    <property type="entry name" value="INO80B/Ies2"/>
</dbReference>
<evidence type="ECO:0000313" key="4">
    <source>
        <dbReference type="RefSeq" id="XP_070855188.1"/>
    </source>
</evidence>
<dbReference type="CDD" id="cd23021">
    <property type="entry name" value="zf-HIT_IN80B"/>
    <property type="match status" value="1"/>
</dbReference>
<evidence type="ECO:0000259" key="2">
    <source>
        <dbReference type="SMART" id="SM01406"/>
    </source>
</evidence>
<dbReference type="InterPro" id="IPR006880">
    <property type="entry name" value="INO80B_C"/>
</dbReference>
<dbReference type="Proteomes" id="UP001652628">
    <property type="component" value="Unplaced"/>
</dbReference>
<dbReference type="RefSeq" id="XP_070855188.1">
    <property type="nucleotide sequence ID" value="XM_070999087.1"/>
</dbReference>
<feature type="compositionally biased region" description="Basic and acidic residues" evidence="1">
    <location>
        <begin position="144"/>
        <end position="165"/>
    </location>
</feature>
<feature type="domain" description="INO80 complex subunit B-like conserved region" evidence="2">
    <location>
        <begin position="126"/>
        <end position="200"/>
    </location>
</feature>
<sequence length="254" mass="29164">MSNFAPSKGHYDTAELQASHMLELPFIRSRNIYSKKSAHVTPSPNAVAKKVKRRHNSETSSDEERWLTAIETGKLDNVDYELKKIKDPKLMTVRQRAMYERTDGFVEELFALPSGYKEKEKPQTAEEIQKAVLKSQKRKQQANARREKDKQKTMDRLLKKQETNKHRPLVRNRKFHKSSYPKVTYISAPQGNTIIIPPGQDFPLMAHLHRAPPVSQLCHVSGCGNRKAYSCSTTKVPLCSLTCYRKNILLNSEQ</sequence>
<dbReference type="SMART" id="SM01406">
    <property type="entry name" value="PAPA-1"/>
    <property type="match status" value="1"/>
</dbReference>
<dbReference type="GeneID" id="139354866"/>
<proteinExistence type="predicted"/>
<keyword evidence="3" id="KW-1185">Reference proteome</keyword>